<organism evidence="1">
    <name type="scientific">Rhodopseudomonas palustris (strain BisA53)</name>
    <dbReference type="NCBI Taxonomy" id="316055"/>
    <lineage>
        <taxon>Bacteria</taxon>
        <taxon>Pseudomonadati</taxon>
        <taxon>Pseudomonadota</taxon>
        <taxon>Alphaproteobacteria</taxon>
        <taxon>Hyphomicrobiales</taxon>
        <taxon>Nitrobacteraceae</taxon>
        <taxon>Rhodopseudomonas</taxon>
    </lineage>
</organism>
<name>Q07UZ1_RHOP5</name>
<proteinExistence type="predicted"/>
<accession>Q07UZ1</accession>
<dbReference type="HOGENOM" id="CLU_2331820_0_0_5"/>
<dbReference type="STRING" id="316055.RPE_0284"/>
<protein>
    <submittedName>
        <fullName evidence="1">Uncharacterized protein</fullName>
    </submittedName>
</protein>
<reference evidence="1" key="1">
    <citation type="submission" date="2006-09" db="EMBL/GenBank/DDBJ databases">
        <title>Complete sequence of Rhodopseudomonas palustris BisA53.</title>
        <authorList>
            <consortium name="US DOE Joint Genome Institute"/>
            <person name="Copeland A."/>
            <person name="Lucas S."/>
            <person name="Lapidus A."/>
            <person name="Barry K."/>
            <person name="Detter J.C."/>
            <person name="Glavina del Rio T."/>
            <person name="Hammon N."/>
            <person name="Israni S."/>
            <person name="Dalin E."/>
            <person name="Tice H."/>
            <person name="Pitluck S."/>
            <person name="Chain P."/>
            <person name="Malfatti S."/>
            <person name="Shin M."/>
            <person name="Vergez L."/>
            <person name="Schmutz J."/>
            <person name="Larimer F."/>
            <person name="Land M."/>
            <person name="Hauser L."/>
            <person name="Pelletier D.A."/>
            <person name="Kyrpides N."/>
            <person name="Kim E."/>
            <person name="Harwood C.S."/>
            <person name="Oda Y."/>
            <person name="Richardson P."/>
        </authorList>
    </citation>
    <scope>NUCLEOTIDE SEQUENCE [LARGE SCALE GENOMIC DNA]</scope>
    <source>
        <strain evidence="1">BisA53</strain>
    </source>
</reference>
<dbReference type="AlphaFoldDB" id="Q07UZ1"/>
<dbReference type="KEGG" id="rpe:RPE_0284"/>
<dbReference type="EMBL" id="CP000463">
    <property type="protein sequence ID" value="ABJ04243.1"/>
    <property type="molecule type" value="Genomic_DNA"/>
</dbReference>
<evidence type="ECO:0000313" key="1">
    <source>
        <dbReference type="EMBL" id="ABJ04243.1"/>
    </source>
</evidence>
<sequence length="98" mass="11297">MPASPCCRQRPHRYLSAHRVRGRPADLAALQQSHRTRQASGPEIGSAYSWGNAWNAALAYCRLNRALWCNAKNMMNEYLQLRRPPKRMLGTTVFKRRT</sequence>
<gene>
    <name evidence="1" type="ordered locus">RPE_0284</name>
</gene>